<evidence type="ECO:0000256" key="1">
    <source>
        <dbReference type="SAM" id="MobiDB-lite"/>
    </source>
</evidence>
<dbReference type="Proteomes" id="UP000008909">
    <property type="component" value="Unassembled WGS sequence"/>
</dbReference>
<keyword evidence="3" id="KW-1185">Reference proteome</keyword>
<accession>G7Y692</accession>
<evidence type="ECO:0000313" key="3">
    <source>
        <dbReference type="Proteomes" id="UP000008909"/>
    </source>
</evidence>
<dbReference type="EMBL" id="DF142892">
    <property type="protein sequence ID" value="GAA48477.1"/>
    <property type="molecule type" value="Genomic_DNA"/>
</dbReference>
<feature type="compositionally biased region" description="Polar residues" evidence="1">
    <location>
        <begin position="279"/>
        <end position="288"/>
    </location>
</feature>
<reference key="2">
    <citation type="submission" date="2011-10" db="EMBL/GenBank/DDBJ databases">
        <title>The genome and transcriptome sequence of Clonorchis sinensis provide insights into the carcinogenic liver fluke.</title>
        <authorList>
            <person name="Wang X."/>
            <person name="Huang Y."/>
            <person name="Chen W."/>
            <person name="Liu H."/>
            <person name="Guo L."/>
            <person name="Chen Y."/>
            <person name="Luo F."/>
            <person name="Zhou W."/>
            <person name="Sun J."/>
            <person name="Mao Q."/>
            <person name="Liang P."/>
            <person name="Zhou C."/>
            <person name="Tian Y."/>
            <person name="Men J."/>
            <person name="Lv X."/>
            <person name="Huang L."/>
            <person name="Zhou J."/>
            <person name="Hu Y."/>
            <person name="Li R."/>
            <person name="Zhang F."/>
            <person name="Lei H."/>
            <person name="Li X."/>
            <person name="Hu X."/>
            <person name="Liang C."/>
            <person name="Xu J."/>
            <person name="Wu Z."/>
            <person name="Yu X."/>
        </authorList>
    </citation>
    <scope>NUCLEOTIDE SEQUENCE</scope>
    <source>
        <strain>Henan</strain>
    </source>
</reference>
<sequence>MAVELNDHNCFRTVSCSSRSFLACWNADDFSVLSMRYGNYFDHLREIPEERETDSSDCDDVKSRMQVDEFTGRCVGKREGETRVSGLPSPMNYIVNRHETIVNRPTSSLDRTSVDAFRGTVYKQGTILVAVWLETAGYWRMPVTKRLDVNIHCGISFNTDVAVSDDDDDDSVSLEELDTTCMPYDSIVGYAEKLRSTVQLFHLRKTQRVSNPRPSGQWLDTKPLGLERLNSFPGFMSDDFLEQIVLGEEITYQETYKDVITDSTSVRDASGVGADDFTASPSFSTQEQLDNDEAERRQMRNAWQLGIHHGARLASELCCYYGIADELLSSNRTPSEETLQSTCASVSPYEKRESVISKVARELHFLLTVQPGLLSVDPVDADKPVALNFSQDVFDHNVTLIRNKARHLNSLLDLRAVEQTISNLSF</sequence>
<name>G7Y692_CLOSI</name>
<organism evidence="2 3">
    <name type="scientific">Clonorchis sinensis</name>
    <name type="common">Chinese liver fluke</name>
    <dbReference type="NCBI Taxonomy" id="79923"/>
    <lineage>
        <taxon>Eukaryota</taxon>
        <taxon>Metazoa</taxon>
        <taxon>Spiralia</taxon>
        <taxon>Lophotrochozoa</taxon>
        <taxon>Platyhelminthes</taxon>
        <taxon>Trematoda</taxon>
        <taxon>Digenea</taxon>
        <taxon>Opisthorchiida</taxon>
        <taxon>Opisthorchiata</taxon>
        <taxon>Opisthorchiidae</taxon>
        <taxon>Clonorchis</taxon>
    </lineage>
</organism>
<feature type="region of interest" description="Disordered" evidence="1">
    <location>
        <begin position="271"/>
        <end position="294"/>
    </location>
</feature>
<protein>
    <submittedName>
        <fullName evidence="2">Uncharacterized protein</fullName>
    </submittedName>
</protein>
<gene>
    <name evidence="2" type="ORF">CLF_101659</name>
</gene>
<reference evidence="2" key="1">
    <citation type="journal article" date="2011" name="Genome Biol.">
        <title>The draft genome of the carcinogenic human liver fluke Clonorchis sinensis.</title>
        <authorList>
            <person name="Wang X."/>
            <person name="Chen W."/>
            <person name="Huang Y."/>
            <person name="Sun J."/>
            <person name="Men J."/>
            <person name="Liu H."/>
            <person name="Luo F."/>
            <person name="Guo L."/>
            <person name="Lv X."/>
            <person name="Deng C."/>
            <person name="Zhou C."/>
            <person name="Fan Y."/>
            <person name="Li X."/>
            <person name="Huang L."/>
            <person name="Hu Y."/>
            <person name="Liang C."/>
            <person name="Hu X."/>
            <person name="Xu J."/>
            <person name="Yu X."/>
        </authorList>
    </citation>
    <scope>NUCLEOTIDE SEQUENCE [LARGE SCALE GENOMIC DNA]</scope>
    <source>
        <strain evidence="2">Henan</strain>
    </source>
</reference>
<evidence type="ECO:0000313" key="2">
    <source>
        <dbReference type="EMBL" id="GAA48477.1"/>
    </source>
</evidence>
<dbReference type="AlphaFoldDB" id="G7Y692"/>
<proteinExistence type="predicted"/>